<sequence>MMACRTHRQVNAGRVPRCAPLSMSGTKEAARRVTTVALISNARIWRQHTQGRVFRANSFRERSMQFDKQFHGGRSPVVLTGHEASRYSTEISALPVSSEDDATRRSTVAAAARFIVKAAAGFAACAEVAVPDFLPTVVSWTFAQALAGCAAYGEAMYPGFVSVGESVDQRDPARGTPSEHGNPNQLQSRTSGLSEISPIANDGIRGRAPFLVSRQTRSSAAALVKTEHIERSERTHAAVAGWSTSIASFLASLRSRIRCGRDSRLTIAKLRSLDDRRLRDIGISRSDIEHLEGRGDRCE</sequence>
<dbReference type="InterPro" id="IPR009506">
    <property type="entry name" value="YjiS-like"/>
</dbReference>
<dbReference type="AlphaFoldDB" id="A0A1M5NWS2"/>
<reference evidence="3 4" key="1">
    <citation type="submission" date="2016-11" db="EMBL/GenBank/DDBJ databases">
        <authorList>
            <person name="Jaros S."/>
            <person name="Januszkiewicz K."/>
            <person name="Wedrychowicz H."/>
        </authorList>
    </citation>
    <scope>NUCLEOTIDE SEQUENCE [LARGE SCALE GENOMIC DNA]</scope>
    <source>
        <strain evidence="3 4">GAS242</strain>
    </source>
</reference>
<organism evidence="3 4">
    <name type="scientific">Bradyrhizobium erythrophlei</name>
    <dbReference type="NCBI Taxonomy" id="1437360"/>
    <lineage>
        <taxon>Bacteria</taxon>
        <taxon>Pseudomonadati</taxon>
        <taxon>Pseudomonadota</taxon>
        <taxon>Alphaproteobacteria</taxon>
        <taxon>Hyphomicrobiales</taxon>
        <taxon>Nitrobacteraceae</taxon>
        <taxon>Bradyrhizobium</taxon>
    </lineage>
</organism>
<gene>
    <name evidence="3" type="ORF">SAMN05444169_4864</name>
</gene>
<evidence type="ECO:0000313" key="4">
    <source>
        <dbReference type="Proteomes" id="UP000190675"/>
    </source>
</evidence>
<accession>A0A1M5NWS2</accession>
<dbReference type="EMBL" id="LT670818">
    <property type="protein sequence ID" value="SHG93433.1"/>
    <property type="molecule type" value="Genomic_DNA"/>
</dbReference>
<protein>
    <recommendedName>
        <fullName evidence="2">YjiS-like domain-containing protein</fullName>
    </recommendedName>
</protein>
<evidence type="ECO:0000259" key="2">
    <source>
        <dbReference type="Pfam" id="PF06568"/>
    </source>
</evidence>
<feature type="compositionally biased region" description="Polar residues" evidence="1">
    <location>
        <begin position="179"/>
        <end position="192"/>
    </location>
</feature>
<feature type="region of interest" description="Disordered" evidence="1">
    <location>
        <begin position="167"/>
        <end position="192"/>
    </location>
</feature>
<name>A0A1M5NWS2_9BRAD</name>
<evidence type="ECO:0000313" key="3">
    <source>
        <dbReference type="EMBL" id="SHG93433.1"/>
    </source>
</evidence>
<dbReference type="Pfam" id="PF06568">
    <property type="entry name" value="YjiS-like"/>
    <property type="match status" value="1"/>
</dbReference>
<feature type="domain" description="YjiS-like" evidence="2">
    <location>
        <begin position="254"/>
        <end position="289"/>
    </location>
</feature>
<evidence type="ECO:0000256" key="1">
    <source>
        <dbReference type="SAM" id="MobiDB-lite"/>
    </source>
</evidence>
<proteinExistence type="predicted"/>
<dbReference type="Proteomes" id="UP000190675">
    <property type="component" value="Chromosome I"/>
</dbReference>